<sequence>MNKKITTLFLTGILAVSSLSIVYAAPKKAAQGKGLVLSKGQYVIEQKQADVNGDKIEDTVFLIGEKDKKEDIYNKNIMVKVIDGKKNQVKDIKFKDFGGYEGELFLGDFTGDKVSDIMVTTSTGGSGGIVNTRIATIKDNKVKEIFKEEDNQGLNFTGEFVDGFKAELKDLKNNEEIILDVSAFKDMYVEGKIYDKDGKLLEKVEPWTDPFSKVDAVDMDGDGVYELKGYQKISGSCHADTISRINTIWKYENEKWNIKEADYSTFLK</sequence>
<evidence type="ECO:0000313" key="2">
    <source>
        <dbReference type="EMBL" id="SHH78534.1"/>
    </source>
</evidence>
<dbReference type="AlphaFoldDB" id="A0A1M5VU81"/>
<dbReference type="Proteomes" id="UP000184389">
    <property type="component" value="Unassembled WGS sequence"/>
</dbReference>
<feature type="signal peptide" evidence="1">
    <location>
        <begin position="1"/>
        <end position="24"/>
    </location>
</feature>
<evidence type="ECO:0000256" key="1">
    <source>
        <dbReference type="SAM" id="SignalP"/>
    </source>
</evidence>
<feature type="chain" id="PRO_5012838794" description="Repeat domain-containing protein" evidence="1">
    <location>
        <begin position="25"/>
        <end position="268"/>
    </location>
</feature>
<dbReference type="OrthoDB" id="1653343at2"/>
<evidence type="ECO:0008006" key="4">
    <source>
        <dbReference type="Google" id="ProtNLM"/>
    </source>
</evidence>
<dbReference type="RefSeq" id="WP_072743725.1">
    <property type="nucleotide sequence ID" value="NZ_FQXR01000004.1"/>
</dbReference>
<name>A0A1M5VU81_9FIRM</name>
<accession>A0A1M5VU81</accession>
<gene>
    <name evidence="2" type="ORF">SAMN02745180_01049</name>
</gene>
<proteinExistence type="predicted"/>
<keyword evidence="1" id="KW-0732">Signal</keyword>
<reference evidence="2 3" key="1">
    <citation type="submission" date="2016-11" db="EMBL/GenBank/DDBJ databases">
        <authorList>
            <person name="Jaros S."/>
            <person name="Januszkiewicz K."/>
            <person name="Wedrychowicz H."/>
        </authorList>
    </citation>
    <scope>NUCLEOTIDE SEQUENCE [LARGE SCALE GENOMIC DNA]</scope>
    <source>
        <strain evidence="2 3">DSM 13106</strain>
    </source>
</reference>
<keyword evidence="3" id="KW-1185">Reference proteome</keyword>
<dbReference type="SUPFAM" id="SSF69318">
    <property type="entry name" value="Integrin alpha N-terminal domain"/>
    <property type="match status" value="1"/>
</dbReference>
<protein>
    <recommendedName>
        <fullName evidence="4">Repeat domain-containing protein</fullName>
    </recommendedName>
</protein>
<dbReference type="EMBL" id="FQXR01000004">
    <property type="protein sequence ID" value="SHH78534.1"/>
    <property type="molecule type" value="Genomic_DNA"/>
</dbReference>
<dbReference type="STRING" id="1123281.SAMN02745180_01049"/>
<organism evidence="2 3">
    <name type="scientific">Sporanaerobacter acetigenes DSM 13106</name>
    <dbReference type="NCBI Taxonomy" id="1123281"/>
    <lineage>
        <taxon>Bacteria</taxon>
        <taxon>Bacillati</taxon>
        <taxon>Bacillota</taxon>
        <taxon>Tissierellia</taxon>
        <taxon>Tissierellales</taxon>
        <taxon>Sporanaerobacteraceae</taxon>
        <taxon>Sporanaerobacter</taxon>
    </lineage>
</organism>
<evidence type="ECO:0000313" key="3">
    <source>
        <dbReference type="Proteomes" id="UP000184389"/>
    </source>
</evidence>
<dbReference type="InterPro" id="IPR028994">
    <property type="entry name" value="Integrin_alpha_N"/>
</dbReference>